<feature type="transmembrane region" description="Helical" evidence="1">
    <location>
        <begin position="130"/>
        <end position="151"/>
    </location>
</feature>
<name>A0A368KNF6_9BACT</name>
<evidence type="ECO:0000313" key="3">
    <source>
        <dbReference type="Proteomes" id="UP000253562"/>
    </source>
</evidence>
<evidence type="ECO:0000313" key="2">
    <source>
        <dbReference type="EMBL" id="RCS44681.1"/>
    </source>
</evidence>
<sequence length="186" mass="19837">MNRLAPYLFAASILGLCWLAMMGVHELGHVAAGLATGGTVEKVVLHPLAISRTDVSPNPSPLIVVWSGPLVGVLLPLLAWLAIPARLAWGKGITQFFAGFCLIANGSYIGLGSLAHIGDCGEMLRHGSPIWSLWLFGAITLPTGFWLWHRLGELGQLFQPNMVSLKGAIISLICLTVITSVMLCLT</sequence>
<comment type="caution">
    <text evidence="2">The sequence shown here is derived from an EMBL/GenBank/DDBJ whole genome shotgun (WGS) entry which is preliminary data.</text>
</comment>
<organism evidence="2 3">
    <name type="scientific">Bremerella cremea</name>
    <dbReference type="NCBI Taxonomy" id="1031537"/>
    <lineage>
        <taxon>Bacteria</taxon>
        <taxon>Pseudomonadati</taxon>
        <taxon>Planctomycetota</taxon>
        <taxon>Planctomycetia</taxon>
        <taxon>Pirellulales</taxon>
        <taxon>Pirellulaceae</taxon>
        <taxon>Bremerella</taxon>
    </lineage>
</organism>
<gene>
    <name evidence="2" type="ORF">DTL42_17315</name>
</gene>
<dbReference type="RefSeq" id="WP_114370262.1">
    <property type="nucleotide sequence ID" value="NZ_QPEX01000034.1"/>
</dbReference>
<dbReference type="EMBL" id="QPEX01000034">
    <property type="protein sequence ID" value="RCS44681.1"/>
    <property type="molecule type" value="Genomic_DNA"/>
</dbReference>
<keyword evidence="1" id="KW-0812">Transmembrane</keyword>
<reference evidence="2 3" key="1">
    <citation type="submission" date="2018-07" db="EMBL/GenBank/DDBJ databases">
        <title>Comparative genomes isolates from brazilian mangrove.</title>
        <authorList>
            <person name="De Araujo J.E."/>
            <person name="Taketani R.G."/>
            <person name="Silva M.C.P."/>
            <person name="Lourenco M.V."/>
            <person name="Oliveira V.M."/>
            <person name="Andreote F.D."/>
        </authorList>
    </citation>
    <scope>NUCLEOTIDE SEQUENCE [LARGE SCALE GENOMIC DNA]</scope>
    <source>
        <strain evidence="2 3">HEX PRIS-MGV</strain>
    </source>
</reference>
<feature type="transmembrane region" description="Helical" evidence="1">
    <location>
        <begin position="95"/>
        <end position="118"/>
    </location>
</feature>
<proteinExistence type="predicted"/>
<protein>
    <submittedName>
        <fullName evidence="2">Uncharacterized protein</fullName>
    </submittedName>
</protein>
<feature type="transmembrane region" description="Helical" evidence="1">
    <location>
        <begin position="61"/>
        <end position="83"/>
    </location>
</feature>
<keyword evidence="1" id="KW-0472">Membrane</keyword>
<evidence type="ECO:0000256" key="1">
    <source>
        <dbReference type="SAM" id="Phobius"/>
    </source>
</evidence>
<dbReference type="Proteomes" id="UP000253562">
    <property type="component" value="Unassembled WGS sequence"/>
</dbReference>
<dbReference type="AlphaFoldDB" id="A0A368KNF6"/>
<feature type="transmembrane region" description="Helical" evidence="1">
    <location>
        <begin position="163"/>
        <end position="183"/>
    </location>
</feature>
<keyword evidence="1" id="KW-1133">Transmembrane helix</keyword>
<dbReference type="OrthoDB" id="291594at2"/>
<accession>A0A368KNF6</accession>